<evidence type="ECO:0000256" key="8">
    <source>
        <dbReference type="ARBA" id="ARBA00022840"/>
    </source>
</evidence>
<dbReference type="GO" id="GO:0000287">
    <property type="term" value="F:magnesium ion binding"/>
    <property type="evidence" value="ECO:0007669"/>
    <property type="project" value="UniProtKB-UniRule"/>
</dbReference>
<evidence type="ECO:0000313" key="13">
    <source>
        <dbReference type="Proteomes" id="UP000624041"/>
    </source>
</evidence>
<dbReference type="GO" id="GO:0009423">
    <property type="term" value="P:chorismate biosynthetic process"/>
    <property type="evidence" value="ECO:0007669"/>
    <property type="project" value="UniProtKB-UniRule"/>
</dbReference>
<evidence type="ECO:0000256" key="1">
    <source>
        <dbReference type="ARBA" id="ARBA00004842"/>
    </source>
</evidence>
<evidence type="ECO:0000313" key="12">
    <source>
        <dbReference type="EMBL" id="GGN64611.1"/>
    </source>
</evidence>
<evidence type="ECO:0000256" key="4">
    <source>
        <dbReference type="ARBA" id="ARBA00022605"/>
    </source>
</evidence>
<keyword evidence="6 11" id="KW-0547">Nucleotide-binding</keyword>
<dbReference type="GO" id="GO:0008652">
    <property type="term" value="P:amino acid biosynthetic process"/>
    <property type="evidence" value="ECO:0007669"/>
    <property type="project" value="UniProtKB-KW"/>
</dbReference>
<reference evidence="12" key="1">
    <citation type="journal article" date="2014" name="Int. J. Syst. Evol. Microbiol.">
        <title>Complete genome sequence of Corynebacterium casei LMG S-19264T (=DSM 44701T), isolated from a smear-ripened cheese.</title>
        <authorList>
            <consortium name="US DOE Joint Genome Institute (JGI-PGF)"/>
            <person name="Walter F."/>
            <person name="Albersmeier A."/>
            <person name="Kalinowski J."/>
            <person name="Ruckert C."/>
        </authorList>
    </citation>
    <scope>NUCLEOTIDE SEQUENCE</scope>
    <source>
        <strain evidence="12">JCM 17251</strain>
    </source>
</reference>
<dbReference type="InterPro" id="IPR000623">
    <property type="entry name" value="Shikimate_kinase/TSH1"/>
</dbReference>
<dbReference type="InterPro" id="IPR031322">
    <property type="entry name" value="Shikimate/glucono_kinase"/>
</dbReference>
<dbReference type="Pfam" id="PF01202">
    <property type="entry name" value="SKI"/>
    <property type="match status" value="1"/>
</dbReference>
<dbReference type="CDD" id="cd00464">
    <property type="entry name" value="SK"/>
    <property type="match status" value="1"/>
</dbReference>
<comment type="catalytic activity">
    <reaction evidence="10 11">
        <text>shikimate + ATP = 3-phosphoshikimate + ADP + H(+)</text>
        <dbReference type="Rhea" id="RHEA:13121"/>
        <dbReference type="ChEBI" id="CHEBI:15378"/>
        <dbReference type="ChEBI" id="CHEBI:30616"/>
        <dbReference type="ChEBI" id="CHEBI:36208"/>
        <dbReference type="ChEBI" id="CHEBI:145989"/>
        <dbReference type="ChEBI" id="CHEBI:456216"/>
        <dbReference type="EC" id="2.7.1.71"/>
    </reaction>
</comment>
<dbReference type="PANTHER" id="PTHR21087:SF16">
    <property type="entry name" value="SHIKIMATE KINASE 1, CHLOROPLASTIC"/>
    <property type="match status" value="1"/>
</dbReference>
<feature type="binding site" evidence="11">
    <location>
        <position position="16"/>
    </location>
    <ligand>
        <name>Mg(2+)</name>
        <dbReference type="ChEBI" id="CHEBI:18420"/>
    </ligand>
</feature>
<feature type="binding site" evidence="11">
    <location>
        <begin position="12"/>
        <end position="17"/>
    </location>
    <ligand>
        <name>ATP</name>
        <dbReference type="ChEBI" id="CHEBI:30616"/>
    </ligand>
</feature>
<evidence type="ECO:0000256" key="6">
    <source>
        <dbReference type="ARBA" id="ARBA00022741"/>
    </source>
</evidence>
<keyword evidence="13" id="KW-1185">Reference proteome</keyword>
<keyword evidence="11" id="KW-0963">Cytoplasm</keyword>
<comment type="similarity">
    <text evidence="2 11">Belongs to the shikimate kinase family.</text>
</comment>
<comment type="subcellular location">
    <subcellularLocation>
        <location evidence="11">Cytoplasm</location>
    </subcellularLocation>
</comment>
<keyword evidence="5 11" id="KW-0808">Transferase</keyword>
<dbReference type="GO" id="GO:0005524">
    <property type="term" value="F:ATP binding"/>
    <property type="evidence" value="ECO:0007669"/>
    <property type="project" value="UniProtKB-UniRule"/>
</dbReference>
<evidence type="ECO:0000256" key="7">
    <source>
        <dbReference type="ARBA" id="ARBA00022777"/>
    </source>
</evidence>
<dbReference type="PROSITE" id="PS01128">
    <property type="entry name" value="SHIKIMATE_KINASE"/>
    <property type="match status" value="1"/>
</dbReference>
<dbReference type="GO" id="GO:0004765">
    <property type="term" value="F:shikimate kinase activity"/>
    <property type="evidence" value="ECO:0007669"/>
    <property type="project" value="UniProtKB-UniRule"/>
</dbReference>
<feature type="binding site" evidence="11">
    <location>
        <position position="119"/>
    </location>
    <ligand>
        <name>ATP</name>
        <dbReference type="ChEBI" id="CHEBI:30616"/>
    </ligand>
</feature>
<feature type="binding site" evidence="11">
    <location>
        <position position="58"/>
    </location>
    <ligand>
        <name>substrate</name>
    </ligand>
</feature>
<organism evidence="12 13">
    <name type="scientific">Oceanobacillus indicireducens</name>
    <dbReference type="NCBI Taxonomy" id="1004261"/>
    <lineage>
        <taxon>Bacteria</taxon>
        <taxon>Bacillati</taxon>
        <taxon>Bacillota</taxon>
        <taxon>Bacilli</taxon>
        <taxon>Bacillales</taxon>
        <taxon>Bacillaceae</taxon>
        <taxon>Oceanobacillus</taxon>
    </lineage>
</organism>
<dbReference type="GO" id="GO:0009073">
    <property type="term" value="P:aromatic amino acid family biosynthetic process"/>
    <property type="evidence" value="ECO:0007669"/>
    <property type="project" value="UniProtKB-KW"/>
</dbReference>
<dbReference type="InterPro" id="IPR027417">
    <property type="entry name" value="P-loop_NTPase"/>
</dbReference>
<evidence type="ECO:0000256" key="10">
    <source>
        <dbReference type="ARBA" id="ARBA00048567"/>
    </source>
</evidence>
<evidence type="ECO:0000256" key="11">
    <source>
        <dbReference type="HAMAP-Rule" id="MF_00109"/>
    </source>
</evidence>
<keyword evidence="11" id="KW-0479">Metal-binding</keyword>
<dbReference type="PANTHER" id="PTHR21087">
    <property type="entry name" value="SHIKIMATE KINASE"/>
    <property type="match status" value="1"/>
</dbReference>
<dbReference type="RefSeq" id="WP_229782762.1">
    <property type="nucleotide sequence ID" value="NZ_BMOS01000032.1"/>
</dbReference>
<proteinExistence type="inferred from homology"/>
<feature type="binding site" evidence="11">
    <location>
        <position position="34"/>
    </location>
    <ligand>
        <name>substrate</name>
    </ligand>
</feature>
<keyword evidence="9 11" id="KW-0057">Aromatic amino acid biosynthesis</keyword>
<reference evidence="12" key="2">
    <citation type="submission" date="2020-09" db="EMBL/GenBank/DDBJ databases">
        <authorList>
            <person name="Sun Q."/>
            <person name="Ohkuma M."/>
        </authorList>
    </citation>
    <scope>NUCLEOTIDE SEQUENCE</scope>
    <source>
        <strain evidence="12">JCM 17251</strain>
    </source>
</reference>
<comment type="cofactor">
    <cofactor evidence="11">
        <name>Mg(2+)</name>
        <dbReference type="ChEBI" id="CHEBI:18420"/>
    </cofactor>
    <text evidence="11">Binds 1 Mg(2+) ion per subunit.</text>
</comment>
<name>A0A917Y2U3_9BACI</name>
<sequence>MKKSIVLIGFMGVGKTTLGKELARKLQCGFLDIDAEIEAKYGMEAVDIFNVYGEKEFRKTEREMIVDACQLEGKVISVGGGAFMQEEIRKACMEHAIVIFLDMSFGYWKERISLLLPTRPVLQGKSLEEIKSLFDERQAIYNEHHIRLPIDNLDVDAAVQTIHDKLKLL</sequence>
<dbReference type="EMBL" id="BMOS01000032">
    <property type="protein sequence ID" value="GGN64611.1"/>
    <property type="molecule type" value="Genomic_DNA"/>
</dbReference>
<keyword evidence="8 11" id="KW-0067">ATP-binding</keyword>
<comment type="caution">
    <text evidence="12">The sequence shown here is derived from an EMBL/GenBank/DDBJ whole genome shotgun (WGS) entry which is preliminary data.</text>
</comment>
<evidence type="ECO:0000256" key="2">
    <source>
        <dbReference type="ARBA" id="ARBA00006997"/>
    </source>
</evidence>
<dbReference type="Gene3D" id="3.40.50.300">
    <property type="entry name" value="P-loop containing nucleotide triphosphate hydrolases"/>
    <property type="match status" value="1"/>
</dbReference>
<evidence type="ECO:0000256" key="3">
    <source>
        <dbReference type="ARBA" id="ARBA00012154"/>
    </source>
</evidence>
<accession>A0A917Y2U3</accession>
<feature type="binding site" evidence="11">
    <location>
        <position position="137"/>
    </location>
    <ligand>
        <name>substrate</name>
    </ligand>
</feature>
<dbReference type="AlphaFoldDB" id="A0A917Y2U3"/>
<dbReference type="PRINTS" id="PR01100">
    <property type="entry name" value="SHIKIMTKNASE"/>
</dbReference>
<dbReference type="EC" id="2.7.1.71" evidence="3 11"/>
<dbReference type="SUPFAM" id="SSF52540">
    <property type="entry name" value="P-loop containing nucleoside triphosphate hydrolases"/>
    <property type="match status" value="1"/>
</dbReference>
<evidence type="ECO:0000256" key="9">
    <source>
        <dbReference type="ARBA" id="ARBA00023141"/>
    </source>
</evidence>
<gene>
    <name evidence="11 12" type="primary">aroK</name>
    <name evidence="12" type="ORF">GCM10007971_32670</name>
</gene>
<dbReference type="HAMAP" id="MF_00109">
    <property type="entry name" value="Shikimate_kinase"/>
    <property type="match status" value="1"/>
</dbReference>
<comment type="pathway">
    <text evidence="1 11">Metabolic intermediate biosynthesis; chorismate biosynthesis; chorismate from D-erythrose 4-phosphate and phosphoenolpyruvate: step 5/7.</text>
</comment>
<keyword evidence="4 11" id="KW-0028">Amino-acid biosynthesis</keyword>
<dbReference type="Proteomes" id="UP000624041">
    <property type="component" value="Unassembled WGS sequence"/>
</dbReference>
<comment type="subunit">
    <text evidence="11">Monomer.</text>
</comment>
<protein>
    <recommendedName>
        <fullName evidence="3 11">Shikimate kinase</fullName>
        <shortName evidence="11">SK</shortName>
        <ecNumber evidence="3 11">2.7.1.71</ecNumber>
    </recommendedName>
</protein>
<dbReference type="GO" id="GO:0005829">
    <property type="term" value="C:cytosol"/>
    <property type="evidence" value="ECO:0007669"/>
    <property type="project" value="TreeGrafter"/>
</dbReference>
<comment type="function">
    <text evidence="11">Catalyzes the specific phosphorylation of the 3-hydroxyl group of shikimic acid using ATP as a cosubstrate.</text>
</comment>
<feature type="binding site" evidence="11">
    <location>
        <position position="80"/>
    </location>
    <ligand>
        <name>substrate</name>
    </ligand>
</feature>
<evidence type="ECO:0000256" key="5">
    <source>
        <dbReference type="ARBA" id="ARBA00022679"/>
    </source>
</evidence>
<keyword evidence="7 11" id="KW-0418">Kinase</keyword>
<comment type="caution">
    <text evidence="11">Lacks conserved residue(s) required for the propagation of feature annotation.</text>
</comment>
<dbReference type="InterPro" id="IPR023000">
    <property type="entry name" value="Shikimate_kinase_CS"/>
</dbReference>
<keyword evidence="11" id="KW-0460">Magnesium</keyword>